<name>A0ACB8XRA5_ARCLA</name>
<reference evidence="1 2" key="2">
    <citation type="journal article" date="2022" name="Mol. Ecol. Resour.">
        <title>The genomes of chicory, endive, great burdock and yacon provide insights into Asteraceae paleo-polyploidization history and plant inulin production.</title>
        <authorList>
            <person name="Fan W."/>
            <person name="Wang S."/>
            <person name="Wang H."/>
            <person name="Wang A."/>
            <person name="Jiang F."/>
            <person name="Liu H."/>
            <person name="Zhao H."/>
            <person name="Xu D."/>
            <person name="Zhang Y."/>
        </authorList>
    </citation>
    <scope>NUCLEOTIDE SEQUENCE [LARGE SCALE GENOMIC DNA]</scope>
    <source>
        <strain evidence="2">cv. Niubang</strain>
    </source>
</reference>
<gene>
    <name evidence="1" type="ORF">L6452_38876</name>
</gene>
<keyword evidence="2" id="KW-1185">Reference proteome</keyword>
<sequence>MEDPDKWYQSIEIVENGPSAEGKIGQDGRRPPPKTDAEKKVRQLEMKALSTLLLAIPNEYQHQFHHCTDAQILWNALEKRFELDELYNDLRVFEYEVEAKKKPTGYVHNAALLSASTDSTANPESVNTASGVNQEKGNESVFEAFLSSHGNSSLINDDLEQLHPDDLEEMDIKWQMAMLSMRVKKFIKRTGRNNFSQRREDGAGFDKAKVECYKNSAQALVSQQGMGFDWSDQAEDAIQNQSLVAEVSDLPTEKWEKNDLEIQLTKSKEGNEKLIGELDKVKLDVEKFSYASKSMDSILKAQIHDKLKPGIGYNTTPPPYNNNYIPPKSDLLETKDRKDLHEGATKIDHLDEVVVEDKTKKEAGKSKENTVSGEIPLEKNILTNEGGGRDWVKSDGVEKTEGKSKKVHYEQTTVVNPVPCKQCAGNKYEPLKHDKRRGNQRNWNNQWAQKQGVDLSRIIRPKHCFICGKLNHLAKQCYFNPMNQRINFQRSVQKPFGYRKNERNHVAKKHVKSKSHMKKKTVKESVKMWVPKSTKTVNTATTNSTADKDSAARSNTTAINVSAAESISTSKTNIVSTFSNVNTANSVSVSNKVSTAKPVSLANSVSTSKISTASSVCASRPIILTKYSSKEFSKFKNLIKKECKYFDEKGRPKTTLAWVPSQY</sequence>
<organism evidence="1 2">
    <name type="scientific">Arctium lappa</name>
    <name type="common">Greater burdock</name>
    <name type="synonym">Lappa major</name>
    <dbReference type="NCBI Taxonomy" id="4217"/>
    <lineage>
        <taxon>Eukaryota</taxon>
        <taxon>Viridiplantae</taxon>
        <taxon>Streptophyta</taxon>
        <taxon>Embryophyta</taxon>
        <taxon>Tracheophyta</taxon>
        <taxon>Spermatophyta</taxon>
        <taxon>Magnoliopsida</taxon>
        <taxon>eudicotyledons</taxon>
        <taxon>Gunneridae</taxon>
        <taxon>Pentapetalae</taxon>
        <taxon>asterids</taxon>
        <taxon>campanulids</taxon>
        <taxon>Asterales</taxon>
        <taxon>Asteraceae</taxon>
        <taxon>Carduoideae</taxon>
        <taxon>Cardueae</taxon>
        <taxon>Arctiinae</taxon>
        <taxon>Arctium</taxon>
    </lineage>
</organism>
<dbReference type="Proteomes" id="UP001055879">
    <property type="component" value="Linkage Group LG15"/>
</dbReference>
<comment type="caution">
    <text evidence="1">The sequence shown here is derived from an EMBL/GenBank/DDBJ whole genome shotgun (WGS) entry which is preliminary data.</text>
</comment>
<evidence type="ECO:0000313" key="2">
    <source>
        <dbReference type="Proteomes" id="UP001055879"/>
    </source>
</evidence>
<protein>
    <submittedName>
        <fullName evidence="1">Uncharacterized protein</fullName>
    </submittedName>
</protein>
<evidence type="ECO:0000313" key="1">
    <source>
        <dbReference type="EMBL" id="KAI3672776.1"/>
    </source>
</evidence>
<accession>A0ACB8XRA5</accession>
<proteinExistence type="predicted"/>
<reference evidence="2" key="1">
    <citation type="journal article" date="2022" name="Mol. Ecol. Resour.">
        <title>The genomes of chicory, endive, great burdock and yacon provide insights into Asteraceae palaeo-polyploidization history and plant inulin production.</title>
        <authorList>
            <person name="Fan W."/>
            <person name="Wang S."/>
            <person name="Wang H."/>
            <person name="Wang A."/>
            <person name="Jiang F."/>
            <person name="Liu H."/>
            <person name="Zhao H."/>
            <person name="Xu D."/>
            <person name="Zhang Y."/>
        </authorList>
    </citation>
    <scope>NUCLEOTIDE SEQUENCE [LARGE SCALE GENOMIC DNA]</scope>
    <source>
        <strain evidence="2">cv. Niubang</strain>
    </source>
</reference>
<dbReference type="EMBL" id="CM042061">
    <property type="protein sequence ID" value="KAI3672776.1"/>
    <property type="molecule type" value="Genomic_DNA"/>
</dbReference>